<dbReference type="PANTHER" id="PTHR31131:SF6">
    <property type="entry name" value="CASTOR ACT DOMAIN-CONTAINING PROTEIN"/>
    <property type="match status" value="1"/>
</dbReference>
<feature type="domain" description="CASTOR ACT" evidence="1">
    <location>
        <begin position="73"/>
        <end position="134"/>
    </location>
</feature>
<keyword evidence="4" id="KW-1185">Reference proteome</keyword>
<protein>
    <submittedName>
        <fullName evidence="3">ACT domain-containing protein</fullName>
    </submittedName>
</protein>
<dbReference type="InterPro" id="IPR027795">
    <property type="entry name" value="CASTOR_ACT_dom"/>
</dbReference>
<organism evidence="3 4">
    <name type="scientific">Deinococcus piscis</name>
    <dbReference type="NCBI Taxonomy" id="394230"/>
    <lineage>
        <taxon>Bacteria</taxon>
        <taxon>Thermotogati</taxon>
        <taxon>Deinococcota</taxon>
        <taxon>Deinococci</taxon>
        <taxon>Deinococcales</taxon>
        <taxon>Deinococcaceae</taxon>
        <taxon>Deinococcus</taxon>
    </lineage>
</organism>
<dbReference type="PIRSF" id="PIRSF008459">
    <property type="entry name" value="UCP008459"/>
    <property type="match status" value="1"/>
</dbReference>
<comment type="caution">
    <text evidence="3">The sequence shown here is derived from an EMBL/GenBank/DDBJ whole genome shotgun (WGS) entry which is preliminary data.</text>
</comment>
<dbReference type="PANTHER" id="PTHR31131">
    <property type="entry name" value="CHROMOSOME 1, WHOLE GENOME SHOTGUN SEQUENCE"/>
    <property type="match status" value="1"/>
</dbReference>
<evidence type="ECO:0000259" key="2">
    <source>
        <dbReference type="Pfam" id="PF21631"/>
    </source>
</evidence>
<feature type="domain" description="A9CJY8-like N-terminal" evidence="2">
    <location>
        <begin position="26"/>
        <end position="68"/>
    </location>
</feature>
<dbReference type="InterPro" id="IPR045865">
    <property type="entry name" value="ACT-like_dom_sf"/>
</dbReference>
<evidence type="ECO:0000313" key="4">
    <source>
        <dbReference type="Proteomes" id="UP000632154"/>
    </source>
</evidence>
<dbReference type="InterPro" id="IPR049447">
    <property type="entry name" value="A9CJY8-like_N"/>
</dbReference>
<accession>A0ABQ3K0L0</accession>
<sequence length="142" mass="15138">MRSAYPGPTVIYTEIMPELTLTLLRGEYAVCRLNPAEPLPAWATEGEFWTVSRTAEELSVLCAAQGVPAGVQAQAGWAALKLEGPFPFDLTGILSSVLDPLRDAEIGIFAVSTFDTDYVLVSRAQLAGAMAALRAAGHSVRD</sequence>
<evidence type="ECO:0000313" key="3">
    <source>
        <dbReference type="EMBL" id="GHF97961.1"/>
    </source>
</evidence>
<gene>
    <name evidence="3" type="ORF">GCM10017783_07350</name>
</gene>
<dbReference type="Gene3D" id="3.30.2130.10">
    <property type="entry name" value="VC0802-like"/>
    <property type="match status" value="1"/>
</dbReference>
<dbReference type="EMBL" id="BNAL01000006">
    <property type="protein sequence ID" value="GHF97961.1"/>
    <property type="molecule type" value="Genomic_DNA"/>
</dbReference>
<dbReference type="InterPro" id="IPR016540">
    <property type="entry name" value="UCP008459"/>
</dbReference>
<dbReference type="SUPFAM" id="SSF55021">
    <property type="entry name" value="ACT-like"/>
    <property type="match status" value="2"/>
</dbReference>
<evidence type="ECO:0000259" key="1">
    <source>
        <dbReference type="Pfam" id="PF13840"/>
    </source>
</evidence>
<reference evidence="4" key="1">
    <citation type="journal article" date="2019" name="Int. J. Syst. Evol. Microbiol.">
        <title>The Global Catalogue of Microorganisms (GCM) 10K type strain sequencing project: providing services to taxonomists for standard genome sequencing and annotation.</title>
        <authorList>
            <consortium name="The Broad Institute Genomics Platform"/>
            <consortium name="The Broad Institute Genome Sequencing Center for Infectious Disease"/>
            <person name="Wu L."/>
            <person name="Ma J."/>
        </authorList>
    </citation>
    <scope>NUCLEOTIDE SEQUENCE [LARGE SCALE GENOMIC DNA]</scope>
    <source>
        <strain evidence="4">CGMCC 1.18439</strain>
    </source>
</reference>
<dbReference type="Pfam" id="PF13840">
    <property type="entry name" value="ACT_7"/>
    <property type="match status" value="1"/>
</dbReference>
<dbReference type="Pfam" id="PF21631">
    <property type="entry name" value="A9CJY8-like_N"/>
    <property type="match status" value="1"/>
</dbReference>
<name>A0ABQ3K0L0_9DEIO</name>
<dbReference type="InterPro" id="IPR051719">
    <property type="entry name" value="CASTOR_mTORC1"/>
</dbReference>
<dbReference type="Proteomes" id="UP000632154">
    <property type="component" value="Unassembled WGS sequence"/>
</dbReference>
<proteinExistence type="predicted"/>